<comment type="caution">
    <text evidence="2">The sequence shown here is derived from an EMBL/GenBank/DDBJ whole genome shotgun (WGS) entry which is preliminary data.</text>
</comment>
<evidence type="ECO:0000313" key="2">
    <source>
        <dbReference type="EMBL" id="REF36937.1"/>
    </source>
</evidence>
<protein>
    <submittedName>
        <fullName evidence="2">Anti-anti-sigma regulatory factor</fullName>
    </submittedName>
</protein>
<dbReference type="Gene3D" id="3.30.750.24">
    <property type="entry name" value="STAS domain"/>
    <property type="match status" value="1"/>
</dbReference>
<evidence type="ECO:0000313" key="3">
    <source>
        <dbReference type="Proteomes" id="UP000256485"/>
    </source>
</evidence>
<gene>
    <name evidence="2" type="ORF">DFJ64_2373</name>
</gene>
<proteinExistence type="predicted"/>
<evidence type="ECO:0000259" key="1">
    <source>
        <dbReference type="PROSITE" id="PS50801"/>
    </source>
</evidence>
<dbReference type="InterPro" id="IPR036513">
    <property type="entry name" value="STAS_dom_sf"/>
</dbReference>
<dbReference type="InterPro" id="IPR058548">
    <property type="entry name" value="MlaB-like_STAS"/>
</dbReference>
<dbReference type="Proteomes" id="UP000256485">
    <property type="component" value="Unassembled WGS sequence"/>
</dbReference>
<dbReference type="PROSITE" id="PS50801">
    <property type="entry name" value="STAS"/>
    <property type="match status" value="1"/>
</dbReference>
<sequence length="106" mass="11783">MPADPTERSEAHAGKPALVMVLDEPLDLPALCAHLRRRLVETDAVQVICDVRRLTHPSTTTLDALARLQLTARRLGCRLWLHHPHPRLRALLELAGLSEVIPSKPP</sequence>
<dbReference type="RefSeq" id="WP_211310586.1">
    <property type="nucleotide sequence ID" value="NZ_QTUC01000001.1"/>
</dbReference>
<dbReference type="EMBL" id="QTUC01000001">
    <property type="protein sequence ID" value="REF36937.1"/>
    <property type="molecule type" value="Genomic_DNA"/>
</dbReference>
<dbReference type="SUPFAM" id="SSF52091">
    <property type="entry name" value="SpoIIaa-like"/>
    <property type="match status" value="1"/>
</dbReference>
<name>A0A3D9V5Y4_THECX</name>
<dbReference type="AlphaFoldDB" id="A0A3D9V5Y4"/>
<reference evidence="2 3" key="1">
    <citation type="submission" date="2018-08" db="EMBL/GenBank/DDBJ databases">
        <title>Sequencing the genomes of 1000 actinobacteria strains.</title>
        <authorList>
            <person name="Klenk H.-P."/>
        </authorList>
    </citation>
    <scope>NUCLEOTIDE SEQUENCE [LARGE SCALE GENOMIC DNA]</scope>
    <source>
        <strain evidence="2 3">DSM 22891</strain>
    </source>
</reference>
<dbReference type="Pfam" id="PF13466">
    <property type="entry name" value="STAS_2"/>
    <property type="match status" value="1"/>
</dbReference>
<feature type="domain" description="STAS" evidence="1">
    <location>
        <begin position="35"/>
        <end position="106"/>
    </location>
</feature>
<dbReference type="InterPro" id="IPR002645">
    <property type="entry name" value="STAS_dom"/>
</dbReference>
<organism evidence="2 3">
    <name type="scientific">Thermasporomyces composti</name>
    <dbReference type="NCBI Taxonomy" id="696763"/>
    <lineage>
        <taxon>Bacteria</taxon>
        <taxon>Bacillati</taxon>
        <taxon>Actinomycetota</taxon>
        <taxon>Actinomycetes</taxon>
        <taxon>Propionibacteriales</taxon>
        <taxon>Nocardioidaceae</taxon>
        <taxon>Thermasporomyces</taxon>
    </lineage>
</organism>
<keyword evidence="3" id="KW-1185">Reference proteome</keyword>
<accession>A0A3D9V5Y4</accession>